<sequence>MMGVGKYKSNKISDTDDCFVEQENNNDAGEFDELNHEIYEFIYECLNTDDSDLLFPVLKGFDGINTSKLYIEGSPFSRPASKYDENGIEFMLGEKSNSNDNIENDYLMLNSQNEAQTSQEKSNLGDEICTTPIEAGVDVNNSMLKAAFLGKTDILKSCLIKGADVKYTDKVGRTALHYAAACGWIPTMKLLLEFDCDINKRDHKRWTALHIAVSKKYPEIVSLLLSKGADIQLDLPHTCAPCRGGPINSKAIHFAAIKCNSTITELLLNNGADINDRDQDDKTPLHYASFRNNLEYVKWLIERGADVNSKDKYGRIPLHIASLADNIEIAKLLVDCGSVVDIKDIWDMSPLNLAITREHIKMKDYLISVSKNNYGDGDDQNLARGFELSSLEIVVLNTIVTGLKEPKVEFLARVIKTIGPQRTLEIFENTMKIENLGGIKTADGSRRKTIGGVFCHLLKQLASENKISKQEWNYIRQEDKERVNAKNILKRNNRRINHT</sequence>
<evidence type="ECO:0000313" key="5">
    <source>
        <dbReference type="EMBL" id="KAK6588934.1"/>
    </source>
</evidence>
<feature type="repeat" description="ANK" evidence="3">
    <location>
        <begin position="204"/>
        <end position="231"/>
    </location>
</feature>
<dbReference type="Gene3D" id="1.25.40.20">
    <property type="entry name" value="Ankyrin repeat-containing domain"/>
    <property type="match status" value="3"/>
</dbReference>
<keyword evidence="1" id="KW-0677">Repeat</keyword>
<dbReference type="InterPro" id="IPR019385">
    <property type="entry name" value="PHAX_RNA-binding_domain"/>
</dbReference>
<dbReference type="Pfam" id="PF12796">
    <property type="entry name" value="Ank_2"/>
    <property type="match status" value="2"/>
</dbReference>
<evidence type="ECO:0000256" key="3">
    <source>
        <dbReference type="PROSITE-ProRule" id="PRU00023"/>
    </source>
</evidence>
<dbReference type="PROSITE" id="PS50088">
    <property type="entry name" value="ANK_REPEAT"/>
    <property type="match status" value="5"/>
</dbReference>
<comment type="caution">
    <text evidence="5">The sequence shown here is derived from an EMBL/GenBank/DDBJ whole genome shotgun (WGS) entry which is preliminary data.</text>
</comment>
<dbReference type="PANTHER" id="PTHR24171:SF9">
    <property type="entry name" value="ANKYRIN REPEAT DOMAIN-CONTAINING PROTEIN 39"/>
    <property type="match status" value="1"/>
</dbReference>
<dbReference type="SMART" id="SM00248">
    <property type="entry name" value="ANK"/>
    <property type="match status" value="6"/>
</dbReference>
<dbReference type="EMBL" id="JAWDEY010000020">
    <property type="protein sequence ID" value="KAK6588934.1"/>
    <property type="molecule type" value="Genomic_DNA"/>
</dbReference>
<dbReference type="PROSITE" id="PS50297">
    <property type="entry name" value="ANK_REP_REGION"/>
    <property type="match status" value="5"/>
</dbReference>
<reference evidence="5 6" key="1">
    <citation type="submission" date="2023-10" db="EMBL/GenBank/DDBJ databases">
        <title>Comparative genomics analysis reveals potential genetic determinants of host preference in Cryptosporidium xiaoi.</title>
        <authorList>
            <person name="Xiao L."/>
            <person name="Li J."/>
        </authorList>
    </citation>
    <scope>NUCLEOTIDE SEQUENCE [LARGE SCALE GENOMIC DNA]</scope>
    <source>
        <strain evidence="5 6">52996</strain>
    </source>
</reference>
<evidence type="ECO:0000259" key="4">
    <source>
        <dbReference type="Pfam" id="PF10258"/>
    </source>
</evidence>
<accession>A0AAV9XXW0</accession>
<feature type="domain" description="Phosphorylated adapter RNA export protein RNA-binding" evidence="4">
    <location>
        <begin position="396"/>
        <end position="481"/>
    </location>
</feature>
<feature type="repeat" description="ANK" evidence="3">
    <location>
        <begin position="313"/>
        <end position="345"/>
    </location>
</feature>
<dbReference type="InterPro" id="IPR002110">
    <property type="entry name" value="Ankyrin_rpt"/>
</dbReference>
<dbReference type="InterPro" id="IPR038092">
    <property type="entry name" value="PHAX_RNA-binding_sf"/>
</dbReference>
<gene>
    <name evidence="5" type="ORF">RS030_283709</name>
</gene>
<dbReference type="Pfam" id="PF10258">
    <property type="entry name" value="PHAX_RNA-bd"/>
    <property type="match status" value="1"/>
</dbReference>
<proteinExistence type="predicted"/>
<dbReference type="AlphaFoldDB" id="A0AAV9XXW0"/>
<organism evidence="5 6">
    <name type="scientific">Cryptosporidium xiaoi</name>
    <dbReference type="NCBI Taxonomy" id="659607"/>
    <lineage>
        <taxon>Eukaryota</taxon>
        <taxon>Sar</taxon>
        <taxon>Alveolata</taxon>
        <taxon>Apicomplexa</taxon>
        <taxon>Conoidasida</taxon>
        <taxon>Coccidia</taxon>
        <taxon>Eucoccidiorida</taxon>
        <taxon>Eimeriorina</taxon>
        <taxon>Cryptosporidiidae</taxon>
        <taxon>Cryptosporidium</taxon>
    </lineage>
</organism>
<feature type="repeat" description="ANK" evidence="3">
    <location>
        <begin position="171"/>
        <end position="203"/>
    </location>
</feature>
<dbReference type="Pfam" id="PF00023">
    <property type="entry name" value="Ank"/>
    <property type="match status" value="1"/>
</dbReference>
<dbReference type="Gene3D" id="1.10.10.1440">
    <property type="entry name" value="PHAX RNA-binding domain"/>
    <property type="match status" value="1"/>
</dbReference>
<dbReference type="PRINTS" id="PR01415">
    <property type="entry name" value="ANKYRIN"/>
</dbReference>
<keyword evidence="2 3" id="KW-0040">ANK repeat</keyword>
<name>A0AAV9XXW0_9CRYT</name>
<evidence type="ECO:0000256" key="1">
    <source>
        <dbReference type="ARBA" id="ARBA00022737"/>
    </source>
</evidence>
<dbReference type="PANTHER" id="PTHR24171">
    <property type="entry name" value="ANKYRIN REPEAT DOMAIN-CONTAINING PROTEIN 39-RELATED"/>
    <property type="match status" value="1"/>
</dbReference>
<evidence type="ECO:0000256" key="2">
    <source>
        <dbReference type="ARBA" id="ARBA00023043"/>
    </source>
</evidence>
<evidence type="ECO:0000313" key="6">
    <source>
        <dbReference type="Proteomes" id="UP001311799"/>
    </source>
</evidence>
<protein>
    <recommendedName>
        <fullName evidence="4">Phosphorylated adapter RNA export protein RNA-binding domain-containing protein</fullName>
    </recommendedName>
</protein>
<feature type="repeat" description="ANK" evidence="3">
    <location>
        <begin position="280"/>
        <end position="312"/>
    </location>
</feature>
<feature type="repeat" description="ANK" evidence="3">
    <location>
        <begin position="247"/>
        <end position="279"/>
    </location>
</feature>
<dbReference type="SUPFAM" id="SSF48403">
    <property type="entry name" value="Ankyrin repeat"/>
    <property type="match status" value="1"/>
</dbReference>
<dbReference type="InterPro" id="IPR036770">
    <property type="entry name" value="Ankyrin_rpt-contain_sf"/>
</dbReference>
<dbReference type="Proteomes" id="UP001311799">
    <property type="component" value="Unassembled WGS sequence"/>
</dbReference>
<keyword evidence="6" id="KW-1185">Reference proteome</keyword>